<feature type="compositionally biased region" description="Polar residues" evidence="6">
    <location>
        <begin position="579"/>
        <end position="589"/>
    </location>
</feature>
<dbReference type="Gene3D" id="1.25.40.20">
    <property type="entry name" value="Ankyrin repeat-containing domain"/>
    <property type="match status" value="2"/>
</dbReference>
<feature type="compositionally biased region" description="Polar residues" evidence="6">
    <location>
        <begin position="669"/>
        <end position="682"/>
    </location>
</feature>
<dbReference type="Pfam" id="PF00536">
    <property type="entry name" value="SAM_1"/>
    <property type="match status" value="2"/>
</dbReference>
<feature type="domain" description="SH3" evidence="7">
    <location>
        <begin position="278"/>
        <end position="342"/>
    </location>
</feature>
<feature type="compositionally biased region" description="Basic and acidic residues" evidence="6">
    <location>
        <begin position="534"/>
        <end position="543"/>
    </location>
</feature>
<dbReference type="SMART" id="SM00248">
    <property type="entry name" value="ANK"/>
    <property type="match status" value="6"/>
</dbReference>
<dbReference type="EnsemblMetazoa" id="CLYHEMT022096.1">
    <property type="protein sequence ID" value="CLYHEMP022096.1"/>
    <property type="gene ID" value="CLYHEMG022096"/>
</dbReference>
<dbReference type="InterPro" id="IPR013761">
    <property type="entry name" value="SAM/pointed_sf"/>
</dbReference>
<feature type="repeat" description="ANK" evidence="4">
    <location>
        <begin position="112"/>
        <end position="144"/>
    </location>
</feature>
<feature type="compositionally biased region" description="Polar residues" evidence="6">
    <location>
        <begin position="747"/>
        <end position="758"/>
    </location>
</feature>
<feature type="domain" description="SAM" evidence="8">
    <location>
        <begin position="844"/>
        <end position="907"/>
    </location>
</feature>
<dbReference type="SMART" id="SM00454">
    <property type="entry name" value="SAM"/>
    <property type="match status" value="2"/>
</dbReference>
<dbReference type="PROSITE" id="PS50088">
    <property type="entry name" value="ANK_REPEAT"/>
    <property type="match status" value="5"/>
</dbReference>
<dbReference type="InterPro" id="IPR033635">
    <property type="entry name" value="ANKS1/Caskin"/>
</dbReference>
<accession>A0A7M5XE63</accession>
<keyword evidence="2" id="KW-0677">Repeat</keyword>
<feature type="compositionally biased region" description="Polar residues" evidence="6">
    <location>
        <begin position="826"/>
        <end position="838"/>
    </location>
</feature>
<feature type="repeat" description="ANK" evidence="4">
    <location>
        <begin position="79"/>
        <end position="111"/>
    </location>
</feature>
<dbReference type="SUPFAM" id="SSF47769">
    <property type="entry name" value="SAM/Pointed domain"/>
    <property type="match status" value="2"/>
</dbReference>
<evidence type="ECO:0000256" key="2">
    <source>
        <dbReference type="ARBA" id="ARBA00022737"/>
    </source>
</evidence>
<dbReference type="InterPro" id="IPR001452">
    <property type="entry name" value="SH3_domain"/>
</dbReference>
<feature type="compositionally biased region" description="Polar residues" evidence="6">
    <location>
        <begin position="639"/>
        <end position="660"/>
    </location>
</feature>
<organism evidence="9 10">
    <name type="scientific">Clytia hemisphaerica</name>
    <dbReference type="NCBI Taxonomy" id="252671"/>
    <lineage>
        <taxon>Eukaryota</taxon>
        <taxon>Metazoa</taxon>
        <taxon>Cnidaria</taxon>
        <taxon>Hydrozoa</taxon>
        <taxon>Hydroidolina</taxon>
        <taxon>Leptothecata</taxon>
        <taxon>Obeliida</taxon>
        <taxon>Clytiidae</taxon>
        <taxon>Clytia</taxon>
    </lineage>
</organism>
<dbReference type="SUPFAM" id="SSF50044">
    <property type="entry name" value="SH3-domain"/>
    <property type="match status" value="1"/>
</dbReference>
<feature type="compositionally biased region" description="Pro residues" evidence="6">
    <location>
        <begin position="1272"/>
        <end position="1285"/>
    </location>
</feature>
<sequence>MGKEYELINAVREGNVQYVRKAHHKFKRSSKKSSSKKSTINVADTEGFTALHHAALLGDVEIIMSIIEMEGDVNTRDKKGMTPLHMAAWAGKDQAIKALLESRALPNLPSLAGETALHLASQHGYAACAKVLLVSHGDGTFRNSALETPLDLACQYGHTGVIKQLLQNEPVIQSLVSPSTDPRYKSPLHLAAKGGHDDIVKLLLNAGANVNECRTEGTALHLAGLYGKKEVVRLLIVSGINISLKNKEGMTALDVVTQFTASRAGLEIKQMLREAAGESLVYARAVSDYNNKYDETCLNFQSGDSIAVLEQNEDGRWRGYVVNSENEKMGYFPAMAVHLLSSPSKSTKAMSVSSMASSNSSESTSRTVQTPNMSPERKNTTNEPASPATTPVGIVPIGNFEVLTLSQGDQEFNQPPKQTAAGSLPPRMSSFKQKRQDGNGPLKSPRSPTKSPRKSPSHKYPAPPPPPERSLSHDSQQNHVNGRETQRSFSDEPPPSSHRFEGERPPQRAMTINPQMMGGRNVPRQRTSSGGQEGVKENEDFRGRTQSAGRDFSKTLKMAIGSRVERDKQTSKHLKAPVSPNQLQQNSGGANYAEIEFATADKSSPTIRSPRIDDNQNDKDAKGEYTTVYFSDESDRGRVNSSNQKQTFNNRDALNSQTSYHGHIEVETKSSIQQNNTRNSLRTKNDEQPNYEPMELKQRTDSYKFRPIVPGYEDMNTEFSSANTSHSTPPPELPSKGPQLPMKRVNTLPTHRQQTSDQRQSDIPRFQPPPPPTSSTSLKSRERSVYENSEIKTFGTPRTNSTGSGSISPSARSPNRLPNAFPVLLQTPNSPNGRTSPSDLRASKTEQEVFDWLTELKLACYFDSFKKHGFDMASMQAITPDDLNFLEIHKTGHRKKLLSEIARLSFSERLPNNKPRDVGTWLGLLNLRQYEPNFVEGGFDDMDFIKDLDKNDLEMIDIKKRGHQKKLLLAVQRLNDLELTAVLDIAVLESPTKRAHSFRKTRENSNKSSTPEPSPLPTQITEDSNVFTFPASPQTDSQNHQQQTSRDSHAEQSTLHLRNSYLDQEPDIAVVETVTQNQNSFTEATHFQENTISKSINYQQQSSYTDDSDMSTAALSPRAPPPLASKPAKPAPTPKPKPAVPPPVAARKPSVGPSVKPKPKPPVKPPQDQAVPSSPASKVTSGEMQGSQEEVVRSSKSRDFFKQVEKKVLDDNNSPTNSLERRRSSSSSASWNDRRSSHSSTGSISPTGTIIKKKPVPAPTPKPKPVVEEKPQPLPPQPHVDPLYPPAMLAAQAPPVAAKKAPPPAPPKRINSQISENVTLPGVSPASSQPEINAKPVATVAPQPPPPEEEICFSPPMPAFIPPPPPTEEFVPEPLDDLPPPPSPLDLPAPPPEVLMAPDEIEPPKEVETPAAPVVQQTTTTTTTATTGTVVNDDINDIDKAFKNTDDIMSNLLADLDDFSSQIDDMF</sequence>
<evidence type="ECO:0000256" key="4">
    <source>
        <dbReference type="PROSITE-ProRule" id="PRU00023"/>
    </source>
</evidence>
<keyword evidence="3 4" id="KW-0040">ANK repeat</keyword>
<dbReference type="PANTHER" id="PTHR24174:SF16">
    <property type="entry name" value="CASKIN-2"/>
    <property type="match status" value="1"/>
</dbReference>
<evidence type="ECO:0000256" key="1">
    <source>
        <dbReference type="ARBA" id="ARBA00022443"/>
    </source>
</evidence>
<feature type="compositionally biased region" description="Pro residues" evidence="6">
    <location>
        <begin position="1377"/>
        <end position="1393"/>
    </location>
</feature>
<evidence type="ECO:0000256" key="3">
    <source>
        <dbReference type="ARBA" id="ARBA00023043"/>
    </source>
</evidence>
<proteinExistence type="predicted"/>
<feature type="compositionally biased region" description="Polar residues" evidence="6">
    <location>
        <begin position="717"/>
        <end position="727"/>
    </location>
</feature>
<dbReference type="InterPro" id="IPR002110">
    <property type="entry name" value="Ankyrin_rpt"/>
</dbReference>
<feature type="compositionally biased region" description="Low complexity" evidence="6">
    <location>
        <begin position="1238"/>
        <end position="1250"/>
    </location>
</feature>
<dbReference type="Gene3D" id="2.30.30.40">
    <property type="entry name" value="SH3 Domains"/>
    <property type="match status" value="1"/>
</dbReference>
<dbReference type="OrthoDB" id="6156898at2759"/>
<feature type="region of interest" description="Disordered" evidence="6">
    <location>
        <begin position="350"/>
        <end position="393"/>
    </location>
</feature>
<keyword evidence="10" id="KW-1185">Reference proteome</keyword>
<feature type="compositionally biased region" description="Low complexity" evidence="6">
    <location>
        <begin position="441"/>
        <end position="450"/>
    </location>
</feature>
<feature type="compositionally biased region" description="Basic and acidic residues" evidence="6">
    <location>
        <begin position="481"/>
        <end position="490"/>
    </location>
</feature>
<protein>
    <submittedName>
        <fullName evidence="9">Uncharacterized protein</fullName>
    </submittedName>
</protein>
<reference evidence="9" key="1">
    <citation type="submission" date="2021-01" db="UniProtKB">
        <authorList>
            <consortium name="EnsemblMetazoa"/>
        </authorList>
    </citation>
    <scope>IDENTIFICATION</scope>
</reference>
<feature type="compositionally biased region" description="Low complexity" evidence="6">
    <location>
        <begin position="350"/>
        <end position="365"/>
    </location>
</feature>
<feature type="region of interest" description="Disordered" evidence="6">
    <location>
        <begin position="993"/>
        <end position="1052"/>
    </location>
</feature>
<dbReference type="PROSITE" id="PS50105">
    <property type="entry name" value="SAM_DOMAIN"/>
    <property type="match status" value="2"/>
</dbReference>
<feature type="compositionally biased region" description="Polar residues" evidence="6">
    <location>
        <begin position="1006"/>
        <end position="1052"/>
    </location>
</feature>
<dbReference type="PANTHER" id="PTHR24174">
    <property type="entry name" value="ANKYRIN REPEAT AND STERILE ALPHA MOTIF DOMAIN-CONTAINING PROTEIN 1"/>
    <property type="match status" value="1"/>
</dbReference>
<feature type="region of interest" description="Disordered" evidence="6">
    <location>
        <begin position="1408"/>
        <end position="1427"/>
    </location>
</feature>
<dbReference type="Gene3D" id="1.10.150.50">
    <property type="entry name" value="Transcription Factor, Ets-1"/>
    <property type="match status" value="2"/>
</dbReference>
<feature type="compositionally biased region" description="Low complexity" evidence="6">
    <location>
        <begin position="1145"/>
        <end position="1155"/>
    </location>
</feature>
<feature type="region of interest" description="Disordered" evidence="6">
    <location>
        <begin position="1337"/>
        <end position="1398"/>
    </location>
</feature>
<feature type="compositionally biased region" description="Basic and acidic residues" evidence="6">
    <location>
        <begin position="694"/>
        <end position="704"/>
    </location>
</feature>
<evidence type="ECO:0000259" key="7">
    <source>
        <dbReference type="PROSITE" id="PS50002"/>
    </source>
</evidence>
<feature type="repeat" description="ANK" evidence="4">
    <location>
        <begin position="46"/>
        <end position="78"/>
    </location>
</feature>
<feature type="region of interest" description="Disordered" evidence="6">
    <location>
        <begin position="410"/>
        <end position="842"/>
    </location>
</feature>
<feature type="compositionally biased region" description="Pro residues" evidence="6">
    <location>
        <begin position="1355"/>
        <end position="1367"/>
    </location>
</feature>
<dbReference type="Proteomes" id="UP000594262">
    <property type="component" value="Unplaced"/>
</dbReference>
<feature type="repeat" description="ANK" evidence="4">
    <location>
        <begin position="215"/>
        <end position="247"/>
    </location>
</feature>
<feature type="region of interest" description="Disordered" evidence="6">
    <location>
        <begin position="1100"/>
        <end position="1312"/>
    </location>
</feature>
<feature type="compositionally biased region" description="Basic and acidic residues" evidence="6">
    <location>
        <begin position="1190"/>
        <end position="1210"/>
    </location>
</feature>
<dbReference type="InterPro" id="IPR036028">
    <property type="entry name" value="SH3-like_dom_sf"/>
</dbReference>
<dbReference type="PROSITE" id="PS50297">
    <property type="entry name" value="ANK_REP_REGION"/>
    <property type="match status" value="4"/>
</dbReference>
<feature type="compositionally biased region" description="Polar residues" evidence="6">
    <location>
        <begin position="796"/>
        <end position="813"/>
    </location>
</feature>
<feature type="compositionally biased region" description="Low complexity" evidence="6">
    <location>
        <begin position="1409"/>
        <end position="1427"/>
    </location>
</feature>
<feature type="compositionally biased region" description="Polar residues" evidence="6">
    <location>
        <begin position="410"/>
        <end position="421"/>
    </location>
</feature>
<dbReference type="Pfam" id="PF07653">
    <property type="entry name" value="SH3_2"/>
    <property type="match status" value="1"/>
</dbReference>
<dbReference type="PROSITE" id="PS50002">
    <property type="entry name" value="SH3"/>
    <property type="match status" value="1"/>
</dbReference>
<dbReference type="SMART" id="SM00326">
    <property type="entry name" value="SH3"/>
    <property type="match status" value="1"/>
</dbReference>
<evidence type="ECO:0000259" key="8">
    <source>
        <dbReference type="PROSITE" id="PS50105"/>
    </source>
</evidence>
<evidence type="ECO:0000313" key="10">
    <source>
        <dbReference type="Proteomes" id="UP000594262"/>
    </source>
</evidence>
<dbReference type="SUPFAM" id="SSF48403">
    <property type="entry name" value="Ankyrin repeat"/>
    <property type="match status" value="1"/>
</dbReference>
<feature type="domain" description="SAM" evidence="8">
    <location>
        <begin position="913"/>
        <end position="977"/>
    </location>
</feature>
<feature type="compositionally biased region" description="Basic and acidic residues" evidence="6">
    <location>
        <begin position="610"/>
        <end position="623"/>
    </location>
</feature>
<evidence type="ECO:0000256" key="6">
    <source>
        <dbReference type="SAM" id="MobiDB-lite"/>
    </source>
</evidence>
<keyword evidence="1 5" id="KW-0728">SH3 domain</keyword>
<feature type="repeat" description="ANK" evidence="4">
    <location>
        <begin position="183"/>
        <end position="215"/>
    </location>
</feature>
<feature type="compositionally biased region" description="Pro residues" evidence="6">
    <location>
        <begin position="1118"/>
        <end position="1144"/>
    </location>
</feature>
<dbReference type="Pfam" id="PF12796">
    <property type="entry name" value="Ank_2"/>
    <property type="match status" value="3"/>
</dbReference>
<feature type="compositionally biased region" description="Polar residues" evidence="6">
    <location>
        <begin position="1170"/>
        <end position="1188"/>
    </location>
</feature>
<dbReference type="InterPro" id="IPR036770">
    <property type="entry name" value="Ankyrin_rpt-contain_sf"/>
</dbReference>
<dbReference type="InterPro" id="IPR001660">
    <property type="entry name" value="SAM"/>
</dbReference>
<evidence type="ECO:0000256" key="5">
    <source>
        <dbReference type="PROSITE-ProRule" id="PRU00192"/>
    </source>
</evidence>
<evidence type="ECO:0000313" key="9">
    <source>
        <dbReference type="EnsemblMetazoa" id="CLYHEMP022096.1"/>
    </source>
</evidence>
<feature type="compositionally biased region" description="Low complexity" evidence="6">
    <location>
        <begin position="1286"/>
        <end position="1300"/>
    </location>
</feature>
<dbReference type="PRINTS" id="PR01415">
    <property type="entry name" value="ANKYRIN"/>
</dbReference>
<name>A0A7M5XE63_9CNID</name>